<protein>
    <recommendedName>
        <fullName evidence="4">Secreted protein</fullName>
    </recommendedName>
</protein>
<comment type="caution">
    <text evidence="2">The sequence shown here is derived from an EMBL/GenBank/DDBJ whole genome shotgun (WGS) entry which is preliminary data.</text>
</comment>
<feature type="signal peptide" evidence="1">
    <location>
        <begin position="1"/>
        <end position="16"/>
    </location>
</feature>
<reference evidence="2" key="1">
    <citation type="submission" date="2021-12" db="EMBL/GenBank/DDBJ databases">
        <title>Convergent genome expansion in fungi linked to evolution of root-endophyte symbiosis.</title>
        <authorList>
            <consortium name="DOE Joint Genome Institute"/>
            <person name="Ke Y.-H."/>
            <person name="Bonito G."/>
            <person name="Liao H.-L."/>
            <person name="Looney B."/>
            <person name="Rojas-Flechas A."/>
            <person name="Nash J."/>
            <person name="Hameed K."/>
            <person name="Schadt C."/>
            <person name="Martin F."/>
            <person name="Crous P.W."/>
            <person name="Miettinen O."/>
            <person name="Magnuson J.K."/>
            <person name="Labbe J."/>
            <person name="Jacobson D."/>
            <person name="Doktycz M.J."/>
            <person name="Veneault-Fourrey C."/>
            <person name="Kuo A."/>
            <person name="Mondo S."/>
            <person name="Calhoun S."/>
            <person name="Riley R."/>
            <person name="Ohm R."/>
            <person name="LaButti K."/>
            <person name="Andreopoulos B."/>
            <person name="Pangilinan J."/>
            <person name="Nolan M."/>
            <person name="Tritt A."/>
            <person name="Clum A."/>
            <person name="Lipzen A."/>
            <person name="Daum C."/>
            <person name="Barry K."/>
            <person name="Grigoriev I.V."/>
            <person name="Vilgalys R."/>
        </authorList>
    </citation>
    <scope>NUCLEOTIDE SEQUENCE</scope>
    <source>
        <strain evidence="2">PMI_201</strain>
    </source>
</reference>
<dbReference type="Proteomes" id="UP001201262">
    <property type="component" value="Unassembled WGS sequence"/>
</dbReference>
<dbReference type="GeneID" id="70252865"/>
<keyword evidence="1" id="KW-0732">Signal</keyword>
<evidence type="ECO:0008006" key="4">
    <source>
        <dbReference type="Google" id="ProtNLM"/>
    </source>
</evidence>
<evidence type="ECO:0000313" key="2">
    <source>
        <dbReference type="EMBL" id="KAH8689102.1"/>
    </source>
</evidence>
<dbReference type="AlphaFoldDB" id="A0AAD4PRL0"/>
<organism evidence="2 3">
    <name type="scientific">Talaromyces proteolyticus</name>
    <dbReference type="NCBI Taxonomy" id="1131652"/>
    <lineage>
        <taxon>Eukaryota</taxon>
        <taxon>Fungi</taxon>
        <taxon>Dikarya</taxon>
        <taxon>Ascomycota</taxon>
        <taxon>Pezizomycotina</taxon>
        <taxon>Eurotiomycetes</taxon>
        <taxon>Eurotiomycetidae</taxon>
        <taxon>Eurotiales</taxon>
        <taxon>Trichocomaceae</taxon>
        <taxon>Talaromyces</taxon>
        <taxon>Talaromyces sect. Bacilispori</taxon>
    </lineage>
</organism>
<dbReference type="EMBL" id="JAJTJA010000016">
    <property type="protein sequence ID" value="KAH8689102.1"/>
    <property type="molecule type" value="Genomic_DNA"/>
</dbReference>
<feature type="chain" id="PRO_5041909417" description="Secreted protein" evidence="1">
    <location>
        <begin position="17"/>
        <end position="90"/>
    </location>
</feature>
<keyword evidence="3" id="KW-1185">Reference proteome</keyword>
<evidence type="ECO:0000256" key="1">
    <source>
        <dbReference type="SAM" id="SignalP"/>
    </source>
</evidence>
<accession>A0AAD4PRL0</accession>
<gene>
    <name evidence="2" type="ORF">BGW36DRAFT_77429</name>
</gene>
<name>A0AAD4PRL0_9EURO</name>
<sequence>MWRMFLGRFCASFASSCWYCSYGQLQMLPAQQQLASPWPSLPWGNRPDSFEPTPLDPSPILTFLYRPVRYSVVSAPSDVVLWSPAKSDRR</sequence>
<evidence type="ECO:0000313" key="3">
    <source>
        <dbReference type="Proteomes" id="UP001201262"/>
    </source>
</evidence>
<dbReference type="RefSeq" id="XP_046065528.1">
    <property type="nucleotide sequence ID" value="XM_046222579.1"/>
</dbReference>
<proteinExistence type="predicted"/>